<comment type="caution">
    <text evidence="5">The sequence shown here is derived from an EMBL/GenBank/DDBJ whole genome shotgun (WGS) entry which is preliminary data.</text>
</comment>
<comment type="similarity">
    <text evidence="1">Belongs to the TBP family.</text>
</comment>
<organism evidence="5 6">
    <name type="scientific">Marine Group I thaumarchaeote SCGC AAA799-E16</name>
    <dbReference type="NCBI Taxonomy" id="1502292"/>
    <lineage>
        <taxon>Archaea</taxon>
        <taxon>Nitrososphaerota</taxon>
        <taxon>Marine Group I</taxon>
    </lineage>
</organism>
<dbReference type="Pfam" id="PF00352">
    <property type="entry name" value="TBP"/>
    <property type="match status" value="2"/>
</dbReference>
<gene>
    <name evidence="5" type="ORF">AAA799E16_00386</name>
</gene>
<dbReference type="PRINTS" id="PR00686">
    <property type="entry name" value="TIFACTORIID"/>
</dbReference>
<dbReference type="PANTHER" id="PTHR10126">
    <property type="entry name" value="TATA-BOX BINDING PROTEIN"/>
    <property type="match status" value="1"/>
</dbReference>
<keyword evidence="6" id="KW-1185">Reference proteome</keyword>
<dbReference type="InterPro" id="IPR000814">
    <property type="entry name" value="TBP"/>
</dbReference>
<evidence type="ECO:0000313" key="6">
    <source>
        <dbReference type="Proteomes" id="UP000028027"/>
    </source>
</evidence>
<dbReference type="GO" id="GO:0003677">
    <property type="term" value="F:DNA binding"/>
    <property type="evidence" value="ECO:0007669"/>
    <property type="project" value="UniProtKB-KW"/>
</dbReference>
<dbReference type="Proteomes" id="UP000028027">
    <property type="component" value="Unassembled WGS sequence"/>
</dbReference>
<reference evidence="5 6" key="1">
    <citation type="submission" date="2014-06" db="EMBL/GenBank/DDBJ databases">
        <authorList>
            <person name="Ngugi D.K."/>
            <person name="Blom J."/>
            <person name="Alam I."/>
            <person name="Rashid M."/>
            <person name="Ba Alawi W."/>
            <person name="Zhang G."/>
            <person name="Hikmawan T."/>
            <person name="Guan Y."/>
            <person name="Antunes A."/>
            <person name="Siam R."/>
            <person name="Eldorry H."/>
            <person name="Bajic V."/>
            <person name="Stingl U."/>
        </authorList>
    </citation>
    <scope>NUCLEOTIDE SEQUENCE [LARGE SCALE GENOMIC DNA]</scope>
    <source>
        <strain evidence="5">SCGC AAA799-E16</strain>
    </source>
</reference>
<accession>A0A081S7G7</accession>
<keyword evidence="3" id="KW-0238">DNA-binding</keyword>
<evidence type="ECO:0000313" key="5">
    <source>
        <dbReference type="EMBL" id="KER06870.1"/>
    </source>
</evidence>
<keyword evidence="2" id="KW-0677">Repeat</keyword>
<dbReference type="InterPro" id="IPR012295">
    <property type="entry name" value="TBP_dom_sf"/>
</dbReference>
<evidence type="ECO:0000256" key="3">
    <source>
        <dbReference type="ARBA" id="ARBA00023125"/>
    </source>
</evidence>
<proteinExistence type="inferred from homology"/>
<dbReference type="Gene3D" id="3.30.310.10">
    <property type="entry name" value="TATA-Binding Protein"/>
    <property type="match status" value="2"/>
</dbReference>
<dbReference type="AlphaFoldDB" id="A0A081S7G7"/>
<protein>
    <submittedName>
        <fullName evidence="5">TATA-box-binding protein</fullName>
    </submittedName>
</protein>
<evidence type="ECO:0000256" key="1">
    <source>
        <dbReference type="ARBA" id="ARBA00005560"/>
    </source>
</evidence>
<evidence type="ECO:0000256" key="4">
    <source>
        <dbReference type="ARBA" id="ARBA00023163"/>
    </source>
</evidence>
<dbReference type="SUPFAM" id="SSF55945">
    <property type="entry name" value="TATA-box binding protein-like"/>
    <property type="match status" value="2"/>
</dbReference>
<dbReference type="EMBL" id="JNVL01000004">
    <property type="protein sequence ID" value="KER06870.1"/>
    <property type="molecule type" value="Genomic_DNA"/>
</dbReference>
<dbReference type="GO" id="GO:0006352">
    <property type="term" value="P:DNA-templated transcription initiation"/>
    <property type="evidence" value="ECO:0007669"/>
    <property type="project" value="InterPro"/>
</dbReference>
<keyword evidence="4" id="KW-0804">Transcription</keyword>
<name>A0A081S7G7_9ARCH</name>
<evidence type="ECO:0000256" key="2">
    <source>
        <dbReference type="ARBA" id="ARBA00022737"/>
    </source>
</evidence>
<sequence length="183" mass="20796">MQNLESLLCPEIKIQNVVCTADLKQKIDITSFNEYEFLRSNLDLYTCGYVKDDTMVGNTTVFASGKLISVGTKSRKQAINELNKTKKILQKYNLIKTVRIEPKVQNIVARFDFKKRLPIIKLAKTLPRSIYEPDQFPAIIFRIPNTCSILIFASGKGVLAGAKTIEDLNAAIFELKQYLKKFL</sequence>